<dbReference type="Pfam" id="PF09360">
    <property type="entry name" value="zf-CDGSH"/>
    <property type="match status" value="2"/>
</dbReference>
<evidence type="ECO:0000256" key="3">
    <source>
        <dbReference type="ARBA" id="ARBA00023004"/>
    </source>
</evidence>
<dbReference type="GO" id="GO:0046872">
    <property type="term" value="F:metal ion binding"/>
    <property type="evidence" value="ECO:0007669"/>
    <property type="project" value="UniProtKB-KW"/>
</dbReference>
<feature type="domain" description="Iron-binding zinc finger CDGSH type" evidence="6">
    <location>
        <begin position="83"/>
        <end position="120"/>
    </location>
</feature>
<dbReference type="PANTHER" id="PTHR46491:SF3">
    <property type="entry name" value="CDGSH IRON-SULFUR DOMAIN-CONTAINING PROTEIN 3, MITOCHONDRIAL"/>
    <property type="match status" value="1"/>
</dbReference>
<evidence type="ECO:0000313" key="8">
    <source>
        <dbReference type="Proteomes" id="UP000298663"/>
    </source>
</evidence>
<proteinExistence type="predicted"/>
<gene>
    <name evidence="7" type="ORF">L596_017707</name>
</gene>
<evidence type="ECO:0000256" key="5">
    <source>
        <dbReference type="ARBA" id="ARBA00034078"/>
    </source>
</evidence>
<name>A0A4U5N2Q2_STECR</name>
<accession>A0A4U5N2Q2</accession>
<evidence type="ECO:0000259" key="6">
    <source>
        <dbReference type="SMART" id="SM00704"/>
    </source>
</evidence>
<organism evidence="7 8">
    <name type="scientific">Steinernema carpocapsae</name>
    <name type="common">Entomopathogenic nematode</name>
    <dbReference type="NCBI Taxonomy" id="34508"/>
    <lineage>
        <taxon>Eukaryota</taxon>
        <taxon>Metazoa</taxon>
        <taxon>Ecdysozoa</taxon>
        <taxon>Nematoda</taxon>
        <taxon>Chromadorea</taxon>
        <taxon>Rhabditida</taxon>
        <taxon>Tylenchina</taxon>
        <taxon>Panagrolaimomorpha</taxon>
        <taxon>Strongyloidoidea</taxon>
        <taxon>Steinernematidae</taxon>
        <taxon>Steinernema</taxon>
    </lineage>
</organism>
<dbReference type="PANTHER" id="PTHR46491">
    <property type="entry name" value="CDGSH IRON SULFUR DOMAIN PROTEIN HOMOLOG"/>
    <property type="match status" value="1"/>
</dbReference>
<dbReference type="SMART" id="SM00704">
    <property type="entry name" value="ZnF_CDGSH"/>
    <property type="match status" value="2"/>
</dbReference>
<evidence type="ECO:0000256" key="1">
    <source>
        <dbReference type="ARBA" id="ARBA00022714"/>
    </source>
</evidence>
<evidence type="ECO:0000256" key="4">
    <source>
        <dbReference type="ARBA" id="ARBA00023014"/>
    </source>
</evidence>
<dbReference type="GO" id="GO:0005739">
    <property type="term" value="C:mitochondrion"/>
    <property type="evidence" value="ECO:0007669"/>
    <property type="project" value="TreeGrafter"/>
</dbReference>
<keyword evidence="8" id="KW-1185">Reference proteome</keyword>
<sequence>MLFRTTTQAVRSTLVLSSRAKSSNIKIENTSAAMLPYKGVDAAKRPVKVELTAGKTYSWCSCGHSASQPFCDGSHKRPGTTNVRPVRFSVEKSGTYLLCQCKQTENRPLCDGAHKQVNPRPASADAAEALMFSAASPVYEGVAYKLGYKTKNGGYQKP</sequence>
<dbReference type="GO" id="GO:0051537">
    <property type="term" value="F:2 iron, 2 sulfur cluster binding"/>
    <property type="evidence" value="ECO:0007669"/>
    <property type="project" value="UniProtKB-KW"/>
</dbReference>
<keyword evidence="1" id="KW-0001">2Fe-2S</keyword>
<reference evidence="7 8" key="1">
    <citation type="journal article" date="2015" name="Genome Biol.">
        <title>Comparative genomics of Steinernema reveals deeply conserved gene regulatory networks.</title>
        <authorList>
            <person name="Dillman A.R."/>
            <person name="Macchietto M."/>
            <person name="Porter C.F."/>
            <person name="Rogers A."/>
            <person name="Williams B."/>
            <person name="Antoshechkin I."/>
            <person name="Lee M.M."/>
            <person name="Goodwin Z."/>
            <person name="Lu X."/>
            <person name="Lewis E.E."/>
            <person name="Goodrich-Blair H."/>
            <person name="Stock S.P."/>
            <person name="Adams B.J."/>
            <person name="Sternberg P.W."/>
            <person name="Mortazavi A."/>
        </authorList>
    </citation>
    <scope>NUCLEOTIDE SEQUENCE [LARGE SCALE GENOMIC DNA]</scope>
    <source>
        <strain evidence="7 8">ALL</strain>
    </source>
</reference>
<dbReference type="AlphaFoldDB" id="A0A4U5N2Q2"/>
<dbReference type="OrthoDB" id="15717at2759"/>
<comment type="caution">
    <text evidence="7">The sequence shown here is derived from an EMBL/GenBank/DDBJ whole genome shotgun (WGS) entry which is preliminary data.</text>
</comment>
<feature type="domain" description="Iron-binding zinc finger CDGSH type" evidence="6">
    <location>
        <begin position="44"/>
        <end position="81"/>
    </location>
</feature>
<protein>
    <recommendedName>
        <fullName evidence="6">Iron-binding zinc finger CDGSH type domain-containing protein</fullName>
    </recommendedName>
</protein>
<evidence type="ECO:0000313" key="7">
    <source>
        <dbReference type="EMBL" id="TKR76591.1"/>
    </source>
</evidence>
<dbReference type="Gene3D" id="3.40.5.90">
    <property type="entry name" value="CDGSH iron-sulfur domain, mitoNEET-type"/>
    <property type="match status" value="2"/>
</dbReference>
<keyword evidence="4" id="KW-0411">Iron-sulfur</keyword>
<dbReference type="EMBL" id="AZBU02000005">
    <property type="protein sequence ID" value="TKR76591.1"/>
    <property type="molecule type" value="Genomic_DNA"/>
</dbReference>
<evidence type="ECO:0000256" key="2">
    <source>
        <dbReference type="ARBA" id="ARBA00022723"/>
    </source>
</evidence>
<dbReference type="InterPro" id="IPR018967">
    <property type="entry name" value="FeS-contain_CDGSH-typ"/>
</dbReference>
<reference evidence="7 8" key="2">
    <citation type="journal article" date="2019" name="G3 (Bethesda)">
        <title>Hybrid Assembly of the Genome of the Entomopathogenic Nematode Steinernema carpocapsae Identifies the X-Chromosome.</title>
        <authorList>
            <person name="Serra L."/>
            <person name="Macchietto M."/>
            <person name="Macias-Munoz A."/>
            <person name="McGill C.J."/>
            <person name="Rodriguez I.M."/>
            <person name="Rodriguez B."/>
            <person name="Murad R."/>
            <person name="Mortazavi A."/>
        </authorList>
    </citation>
    <scope>NUCLEOTIDE SEQUENCE [LARGE SCALE GENOMIC DNA]</scope>
    <source>
        <strain evidence="7 8">ALL</strain>
    </source>
</reference>
<dbReference type="InterPro" id="IPR042216">
    <property type="entry name" value="MitoNEET_CISD"/>
</dbReference>
<keyword evidence="2" id="KW-0479">Metal-binding</keyword>
<dbReference type="Proteomes" id="UP000298663">
    <property type="component" value="Unassembled WGS sequence"/>
</dbReference>
<comment type="cofactor">
    <cofactor evidence="5">
        <name>[2Fe-2S] cluster</name>
        <dbReference type="ChEBI" id="CHEBI:190135"/>
    </cofactor>
</comment>
<dbReference type="STRING" id="34508.A0A4U5N2Q2"/>
<dbReference type="InterPro" id="IPR052950">
    <property type="entry name" value="CISD"/>
</dbReference>
<keyword evidence="3" id="KW-0408">Iron</keyword>